<evidence type="ECO:0000256" key="5">
    <source>
        <dbReference type="SAM" id="SignalP"/>
    </source>
</evidence>
<keyword evidence="7" id="KW-1185">Reference proteome</keyword>
<dbReference type="InterPro" id="IPR050682">
    <property type="entry name" value="ModA/WtpA"/>
</dbReference>
<sequence length="257" mass="28607">MVKTFFPVLLTCATLLLSATTKAEQSLKIGVSANFTEPLKQLVDTYNEKFEPDIDVKLSVAATGVLYQQVRHGAPFDMVFAADIKRPQLIEEEGLALENSRFTYATGQLALWSTTRDQVALDDLTPYQGRIAIAAPHLAPYGKASKEALLSLDLWRKFHDKVITGNNISQTYQQTRTGAVDFGIISYSQFLLSDTGSGVLIDSQLHEPIEQQMLILKSTLNEDLARKFQQFILSDSSQELIISMGYADTRKTGHEQQ</sequence>
<dbReference type="PIRSF" id="PIRSF004846">
    <property type="entry name" value="ModA"/>
    <property type="match status" value="1"/>
</dbReference>
<dbReference type="SUPFAM" id="SSF53850">
    <property type="entry name" value="Periplasmic binding protein-like II"/>
    <property type="match status" value="1"/>
</dbReference>
<evidence type="ECO:0000256" key="1">
    <source>
        <dbReference type="ARBA" id="ARBA00009175"/>
    </source>
</evidence>
<dbReference type="Gene3D" id="3.40.190.10">
    <property type="entry name" value="Periplasmic binding protein-like II"/>
    <property type="match status" value="2"/>
</dbReference>
<dbReference type="NCBIfam" id="TIGR01256">
    <property type="entry name" value="modA"/>
    <property type="match status" value="1"/>
</dbReference>
<dbReference type="GO" id="GO:0015689">
    <property type="term" value="P:molybdate ion transport"/>
    <property type="evidence" value="ECO:0007669"/>
    <property type="project" value="InterPro"/>
</dbReference>
<comment type="similarity">
    <text evidence="1">Belongs to the bacterial solute-binding protein ModA family.</text>
</comment>
<dbReference type="InterPro" id="IPR005950">
    <property type="entry name" value="ModA"/>
</dbReference>
<reference evidence="6 7" key="1">
    <citation type="submission" date="2019-04" db="EMBL/GenBank/DDBJ databases">
        <title>Thalassotalea guangxiensis sp. nov., isolated from sediment of the coastal wetland.</title>
        <authorList>
            <person name="Zheng S."/>
            <person name="Zhang D."/>
        </authorList>
    </citation>
    <scope>NUCLEOTIDE SEQUENCE [LARGE SCALE GENOMIC DNA]</scope>
    <source>
        <strain evidence="6 7">ZS-4</strain>
    </source>
</reference>
<gene>
    <name evidence="6" type="primary">modA</name>
    <name evidence="6" type="ORF">E8M12_00960</name>
</gene>
<organism evidence="6 7">
    <name type="scientific">Thalassotalea mangrovi</name>
    <dbReference type="NCBI Taxonomy" id="2572245"/>
    <lineage>
        <taxon>Bacteria</taxon>
        <taxon>Pseudomonadati</taxon>
        <taxon>Pseudomonadota</taxon>
        <taxon>Gammaproteobacteria</taxon>
        <taxon>Alteromonadales</taxon>
        <taxon>Colwelliaceae</taxon>
        <taxon>Thalassotalea</taxon>
    </lineage>
</organism>
<dbReference type="GO" id="GO:0030973">
    <property type="term" value="F:molybdate ion binding"/>
    <property type="evidence" value="ECO:0007669"/>
    <property type="project" value="InterPro"/>
</dbReference>
<evidence type="ECO:0000313" key="6">
    <source>
        <dbReference type="EMBL" id="TKB47390.1"/>
    </source>
</evidence>
<evidence type="ECO:0000256" key="2">
    <source>
        <dbReference type="ARBA" id="ARBA00022723"/>
    </source>
</evidence>
<dbReference type="EMBL" id="SWDB01000003">
    <property type="protein sequence ID" value="TKB47390.1"/>
    <property type="molecule type" value="Genomic_DNA"/>
</dbReference>
<dbReference type="Pfam" id="PF13531">
    <property type="entry name" value="SBP_bac_11"/>
    <property type="match status" value="1"/>
</dbReference>
<feature type="binding site" evidence="4">
    <location>
        <position position="168"/>
    </location>
    <ligand>
        <name>molybdate</name>
        <dbReference type="ChEBI" id="CHEBI:36264"/>
    </ligand>
</feature>
<keyword evidence="2 4" id="KW-0479">Metal-binding</keyword>
<feature type="chain" id="PRO_5020436154" evidence="5">
    <location>
        <begin position="24"/>
        <end position="257"/>
    </location>
</feature>
<dbReference type="PANTHER" id="PTHR30632">
    <property type="entry name" value="MOLYBDATE-BINDING PERIPLASMIC PROTEIN"/>
    <property type="match status" value="1"/>
</dbReference>
<feature type="binding site" evidence="4">
    <location>
        <position position="63"/>
    </location>
    <ligand>
        <name>molybdate</name>
        <dbReference type="ChEBI" id="CHEBI:36264"/>
    </ligand>
</feature>
<feature type="signal peptide" evidence="5">
    <location>
        <begin position="1"/>
        <end position="23"/>
    </location>
</feature>
<protein>
    <submittedName>
        <fullName evidence="6">Molybdate ABC transporter substrate-binding protein</fullName>
    </submittedName>
</protein>
<dbReference type="CDD" id="cd13539">
    <property type="entry name" value="PBP2_AvModA"/>
    <property type="match status" value="1"/>
</dbReference>
<dbReference type="OrthoDB" id="9785015at2"/>
<evidence type="ECO:0000256" key="3">
    <source>
        <dbReference type="ARBA" id="ARBA00022729"/>
    </source>
</evidence>
<keyword evidence="4" id="KW-0500">Molybdenum</keyword>
<dbReference type="Proteomes" id="UP000307999">
    <property type="component" value="Unassembled WGS sequence"/>
</dbReference>
<dbReference type="GO" id="GO:0046872">
    <property type="term" value="F:metal ion binding"/>
    <property type="evidence" value="ECO:0007669"/>
    <property type="project" value="UniProtKB-KW"/>
</dbReference>
<name>A0A4U1B9F7_9GAMM</name>
<dbReference type="InterPro" id="IPR044084">
    <property type="entry name" value="AvModA-like_subst-bd"/>
</dbReference>
<evidence type="ECO:0000256" key="4">
    <source>
        <dbReference type="PIRSR" id="PIRSR004846-1"/>
    </source>
</evidence>
<accession>A0A4U1B9F7</accession>
<keyword evidence="3 5" id="KW-0732">Signal</keyword>
<comment type="caution">
    <text evidence="6">The sequence shown here is derived from an EMBL/GenBank/DDBJ whole genome shotgun (WGS) entry which is preliminary data.</text>
</comment>
<evidence type="ECO:0000313" key="7">
    <source>
        <dbReference type="Proteomes" id="UP000307999"/>
    </source>
</evidence>
<dbReference type="PANTHER" id="PTHR30632:SF14">
    <property type="entry name" value="TUNGSTATE_MOLYBDATE_CHROMATE-BINDING PROTEIN MODA"/>
    <property type="match status" value="1"/>
</dbReference>
<proteinExistence type="inferred from homology"/>
<dbReference type="AlphaFoldDB" id="A0A4U1B9F7"/>
<dbReference type="RefSeq" id="WP_136734201.1">
    <property type="nucleotide sequence ID" value="NZ_SWDB01000003.1"/>
</dbReference>